<dbReference type="OrthoDB" id="2236403at2"/>
<organism evidence="1 2">
    <name type="scientific">Staphylococcus epidermidis (strain ATCC 12228 / FDA PCI 1200)</name>
    <dbReference type="NCBI Taxonomy" id="176280"/>
    <lineage>
        <taxon>Bacteria</taxon>
        <taxon>Bacillati</taxon>
        <taxon>Bacillota</taxon>
        <taxon>Bacilli</taxon>
        <taxon>Bacillales</taxon>
        <taxon>Staphylococcaceae</taxon>
        <taxon>Staphylococcus</taxon>
    </lineage>
</organism>
<proteinExistence type="predicted"/>
<name>A0A0H2VIH4_STAES</name>
<dbReference type="eggNOG" id="COG3666">
    <property type="taxonomic scope" value="Bacteria"/>
</dbReference>
<gene>
    <name evidence="1" type="ordered locus">SE_2203</name>
</gene>
<evidence type="ECO:0000313" key="2">
    <source>
        <dbReference type="Proteomes" id="UP000001411"/>
    </source>
</evidence>
<protein>
    <submittedName>
        <fullName evidence="1">Truncated transposase</fullName>
    </submittedName>
</protein>
<accession>A0A0H2VIH4</accession>
<dbReference type="HOGENOM" id="CLU_212819_0_0_9"/>
<dbReference type="EMBL" id="AE015929">
    <property type="protein sequence ID" value="AAO05845.1"/>
    <property type="molecule type" value="Genomic_DNA"/>
</dbReference>
<dbReference type="AlphaFoldDB" id="A0A0H2VIH4"/>
<evidence type="ECO:0000313" key="1">
    <source>
        <dbReference type="EMBL" id="AAO05845.1"/>
    </source>
</evidence>
<dbReference type="Proteomes" id="UP000001411">
    <property type="component" value="Chromosome"/>
</dbReference>
<reference evidence="1 2" key="1">
    <citation type="journal article" date="2003" name="Mol. Microbiol.">
        <title>Genome-based analysis of virulence genes in a non-biofilm-forming Staphylococcus epidermidis strain (ATCC 12228).</title>
        <authorList>
            <person name="Zhang Y.Q."/>
            <person name="Ren S.X."/>
            <person name="Li H.L."/>
            <person name="Wang Y.X."/>
            <person name="Fu G."/>
            <person name="Yang J."/>
            <person name="Qin Z.Q."/>
            <person name="Miao Y.G."/>
            <person name="Wang W.Y."/>
            <person name="Chen R.S."/>
            <person name="Shen Y."/>
            <person name="Chen Z."/>
            <person name="Yuan Z.H."/>
            <person name="Zhao G.P."/>
            <person name="Qu D."/>
            <person name="Danchin A."/>
            <person name="Wen Y.M."/>
        </authorList>
    </citation>
    <scope>NUCLEOTIDE SEQUENCE [LARGE SCALE GENOMIC DNA]</scope>
    <source>
        <strain evidence="2">ATCC 12228 / FDA PCI 1200</strain>
    </source>
</reference>
<dbReference type="KEGG" id="sep:SE_2203"/>
<dbReference type="PATRIC" id="fig|176280.10.peg.2151"/>
<sequence length="55" mass="6338">MKNYSHRKLAVEPIWGFMKVILGFTQVSARSINKVKGKKFLLMVLNIKKNSDSEI</sequence>